<evidence type="ECO:0000313" key="2">
    <source>
        <dbReference type="EMBL" id="SFF38242.1"/>
    </source>
</evidence>
<organism evidence="2 3">
    <name type="scientific">Spirosoma endophyticum</name>
    <dbReference type="NCBI Taxonomy" id="662367"/>
    <lineage>
        <taxon>Bacteria</taxon>
        <taxon>Pseudomonadati</taxon>
        <taxon>Bacteroidota</taxon>
        <taxon>Cytophagia</taxon>
        <taxon>Cytophagales</taxon>
        <taxon>Cytophagaceae</taxon>
        <taxon>Spirosoma</taxon>
    </lineage>
</organism>
<gene>
    <name evidence="2" type="ORF">SAMN05216167_15910</name>
</gene>
<reference evidence="2 3" key="1">
    <citation type="submission" date="2016-10" db="EMBL/GenBank/DDBJ databases">
        <authorList>
            <person name="de Groot N.N."/>
        </authorList>
    </citation>
    <scope>NUCLEOTIDE SEQUENCE [LARGE SCALE GENOMIC DNA]</scope>
    <source>
        <strain evidence="2 3">DSM 26130</strain>
    </source>
</reference>
<proteinExistence type="predicted"/>
<sequence>MRYFNFLLCICCAFESACAQDSSFTIGPVIGVDQFLSAPVPLTGPTIVFPGSIKYKAGFLYGLQGTYKLDRWLVDACLVVTKRVYQVITQYQFGSGTTRITSTGAVEVAAQYFSVPLTVSYLIKTIKQVQIFAGGGIIPEWIQGSFSRKSFDIYGSGHFIMLDPEKPANAFSMGGCLQLTGRYALDSRFVLQVQPAFHYFSKRDTPFTATDNSSFKLSASVCYRL</sequence>
<feature type="chain" id="PRO_5011509783" description="Outer membrane protein beta-barrel domain-containing protein" evidence="1">
    <location>
        <begin position="20"/>
        <end position="225"/>
    </location>
</feature>
<protein>
    <recommendedName>
        <fullName evidence="4">Outer membrane protein beta-barrel domain-containing protein</fullName>
    </recommendedName>
</protein>
<evidence type="ECO:0000256" key="1">
    <source>
        <dbReference type="SAM" id="SignalP"/>
    </source>
</evidence>
<dbReference type="AlphaFoldDB" id="A0A1I2I7I3"/>
<keyword evidence="1" id="KW-0732">Signal</keyword>
<dbReference type="EMBL" id="FOLQ01000059">
    <property type="protein sequence ID" value="SFF38242.1"/>
    <property type="molecule type" value="Genomic_DNA"/>
</dbReference>
<name>A0A1I2I7I3_9BACT</name>
<evidence type="ECO:0000313" key="3">
    <source>
        <dbReference type="Proteomes" id="UP000198598"/>
    </source>
</evidence>
<dbReference type="Proteomes" id="UP000198598">
    <property type="component" value="Unassembled WGS sequence"/>
</dbReference>
<evidence type="ECO:0008006" key="4">
    <source>
        <dbReference type="Google" id="ProtNLM"/>
    </source>
</evidence>
<feature type="signal peptide" evidence="1">
    <location>
        <begin position="1"/>
        <end position="19"/>
    </location>
</feature>
<keyword evidence="3" id="KW-1185">Reference proteome</keyword>
<dbReference type="STRING" id="662367.SAMN05216167_15910"/>
<accession>A0A1I2I7I3</accession>